<keyword evidence="5" id="KW-0249">Electron transport</keyword>
<feature type="chain" id="PRO_5036700906" description="Pseudoazurin" evidence="9">
    <location>
        <begin position="22"/>
        <end position="144"/>
    </location>
</feature>
<comment type="caution">
    <text evidence="11">The sequence shown here is derived from an EMBL/GenBank/DDBJ whole genome shotgun (WGS) entry which is preliminary data.</text>
</comment>
<keyword evidence="6 8" id="KW-0186">Copper</keyword>
<evidence type="ECO:0000256" key="2">
    <source>
        <dbReference type="ARBA" id="ARBA00022448"/>
    </source>
</evidence>
<feature type="domain" description="Blue (type 1) copper" evidence="10">
    <location>
        <begin position="27"/>
        <end position="113"/>
    </location>
</feature>
<gene>
    <name evidence="11" type="ORF">GCM10011335_45710</name>
</gene>
<proteinExistence type="predicted"/>
<name>A0A916YAJ4_9HYPH</name>
<evidence type="ECO:0000256" key="3">
    <source>
        <dbReference type="ARBA" id="ARBA00022723"/>
    </source>
</evidence>
<dbReference type="GO" id="GO:0042597">
    <property type="term" value="C:periplasmic space"/>
    <property type="evidence" value="ECO:0007669"/>
    <property type="project" value="UniProtKB-SubCell"/>
</dbReference>
<keyword evidence="3 8" id="KW-0479">Metal-binding</keyword>
<evidence type="ECO:0000256" key="9">
    <source>
        <dbReference type="SAM" id="SignalP"/>
    </source>
</evidence>
<reference evidence="11" key="1">
    <citation type="journal article" date="2014" name="Int. J. Syst. Evol. Microbiol.">
        <title>Complete genome sequence of Corynebacterium casei LMG S-19264T (=DSM 44701T), isolated from a smear-ripened cheese.</title>
        <authorList>
            <consortium name="US DOE Joint Genome Institute (JGI-PGF)"/>
            <person name="Walter F."/>
            <person name="Albersmeier A."/>
            <person name="Kalinowski J."/>
            <person name="Ruckert C."/>
        </authorList>
    </citation>
    <scope>NUCLEOTIDE SEQUENCE</scope>
    <source>
        <strain evidence="11">CGMCC 1.15493</strain>
    </source>
</reference>
<dbReference type="SUPFAM" id="SSF49503">
    <property type="entry name" value="Cupredoxins"/>
    <property type="match status" value="1"/>
</dbReference>
<evidence type="ECO:0000256" key="1">
    <source>
        <dbReference type="ARBA" id="ARBA00004418"/>
    </source>
</evidence>
<feature type="binding site" evidence="8">
    <location>
        <position position="99"/>
    </location>
    <ligand>
        <name>Cu cation</name>
        <dbReference type="ChEBI" id="CHEBI:23378"/>
    </ligand>
</feature>
<dbReference type="InterPro" id="IPR008972">
    <property type="entry name" value="Cupredoxin"/>
</dbReference>
<dbReference type="InterPro" id="IPR000923">
    <property type="entry name" value="BlueCu_1"/>
</dbReference>
<dbReference type="EMBL" id="BMJJ01000014">
    <property type="protein sequence ID" value="GGD37877.1"/>
    <property type="molecule type" value="Genomic_DNA"/>
</dbReference>
<dbReference type="InterPro" id="IPR001235">
    <property type="entry name" value="Copper_blue_Plastocyanin"/>
</dbReference>
<keyword evidence="4" id="KW-0574">Periplasm</keyword>
<evidence type="ECO:0000256" key="4">
    <source>
        <dbReference type="ARBA" id="ARBA00022764"/>
    </source>
</evidence>
<evidence type="ECO:0000259" key="10">
    <source>
        <dbReference type="Pfam" id="PF00127"/>
    </source>
</evidence>
<comment type="subcellular location">
    <subcellularLocation>
        <location evidence="1">Periplasm</location>
    </subcellularLocation>
</comment>
<dbReference type="InterPro" id="IPR012745">
    <property type="entry name" value="Pseudoazurin"/>
</dbReference>
<evidence type="ECO:0000256" key="6">
    <source>
        <dbReference type="ARBA" id="ARBA00023008"/>
    </source>
</evidence>
<evidence type="ECO:0000256" key="5">
    <source>
        <dbReference type="ARBA" id="ARBA00022982"/>
    </source>
</evidence>
<reference evidence="11" key="2">
    <citation type="submission" date="2020-09" db="EMBL/GenBank/DDBJ databases">
        <authorList>
            <person name="Sun Q."/>
            <person name="Zhou Y."/>
        </authorList>
    </citation>
    <scope>NUCLEOTIDE SEQUENCE</scope>
    <source>
        <strain evidence="11">CGMCC 1.15493</strain>
    </source>
</reference>
<protein>
    <recommendedName>
        <fullName evidence="7">Pseudoazurin</fullName>
    </recommendedName>
</protein>
<evidence type="ECO:0000256" key="7">
    <source>
        <dbReference type="NCBIfam" id="TIGR02375"/>
    </source>
</evidence>
<dbReference type="Pfam" id="PF00127">
    <property type="entry name" value="Copper-bind"/>
    <property type="match status" value="1"/>
</dbReference>
<sequence length="144" mass="15212">MKSLILMGAAAALAFAGPSFAADHQVKMQNKGEKGAMVFEPDFIQAVTGDTVTFVIVDKGHNAETIKGMVPEGAEPFKGKINEEIKITLEQEGVWGVKCTPHYGMGMVALIKVGEAAASEEAQAVKHPGKAKTKMAELLAQTAQ</sequence>
<evidence type="ECO:0000256" key="8">
    <source>
        <dbReference type="PIRSR" id="PIRSR602386-1"/>
    </source>
</evidence>
<dbReference type="GO" id="GO:0009055">
    <property type="term" value="F:electron transfer activity"/>
    <property type="evidence" value="ECO:0007669"/>
    <property type="project" value="InterPro"/>
</dbReference>
<feature type="binding site" evidence="8">
    <location>
        <position position="107"/>
    </location>
    <ligand>
        <name>Cu cation</name>
        <dbReference type="ChEBI" id="CHEBI:23378"/>
    </ligand>
</feature>
<dbReference type="PRINTS" id="PR00156">
    <property type="entry name" value="COPPERBLUE"/>
</dbReference>
<dbReference type="PRINTS" id="PR00155">
    <property type="entry name" value="AMICYANIN"/>
</dbReference>
<dbReference type="AlphaFoldDB" id="A0A916YAJ4"/>
<dbReference type="Gene3D" id="2.60.40.420">
    <property type="entry name" value="Cupredoxins - blue copper proteins"/>
    <property type="match status" value="1"/>
</dbReference>
<dbReference type="NCBIfam" id="TIGR02375">
    <property type="entry name" value="pseudoazurin"/>
    <property type="match status" value="1"/>
</dbReference>
<dbReference type="InterPro" id="IPR002386">
    <property type="entry name" value="Amicyanin/Pseudoazurin"/>
</dbReference>
<accession>A0A916YAJ4</accession>
<feature type="binding site" evidence="8">
    <location>
        <position position="61"/>
    </location>
    <ligand>
        <name>Cu cation</name>
        <dbReference type="ChEBI" id="CHEBI:23378"/>
    </ligand>
</feature>
<feature type="binding site" evidence="8">
    <location>
        <position position="102"/>
    </location>
    <ligand>
        <name>Cu cation</name>
        <dbReference type="ChEBI" id="CHEBI:23378"/>
    </ligand>
</feature>
<evidence type="ECO:0000313" key="11">
    <source>
        <dbReference type="EMBL" id="GGD37877.1"/>
    </source>
</evidence>
<dbReference type="CDD" id="cd04218">
    <property type="entry name" value="Pseudoazurin"/>
    <property type="match status" value="1"/>
</dbReference>
<comment type="cofactor">
    <cofactor evidence="8">
        <name>Cu cation</name>
        <dbReference type="ChEBI" id="CHEBI:23378"/>
    </cofactor>
    <text evidence="8">Binds 1 copper ion per subunit.</text>
</comment>
<keyword evidence="9" id="KW-0732">Signal</keyword>
<organism evidence="11 12">
    <name type="scientific">Aureimonas glaciei</name>
    <dbReference type="NCBI Taxonomy" id="1776957"/>
    <lineage>
        <taxon>Bacteria</taxon>
        <taxon>Pseudomonadati</taxon>
        <taxon>Pseudomonadota</taxon>
        <taxon>Alphaproteobacteria</taxon>
        <taxon>Hyphomicrobiales</taxon>
        <taxon>Aurantimonadaceae</taxon>
        <taxon>Aureimonas</taxon>
    </lineage>
</organism>
<evidence type="ECO:0000313" key="12">
    <source>
        <dbReference type="Proteomes" id="UP000613160"/>
    </source>
</evidence>
<keyword evidence="2" id="KW-0813">Transport</keyword>
<keyword evidence="12" id="KW-1185">Reference proteome</keyword>
<dbReference type="Proteomes" id="UP000613160">
    <property type="component" value="Unassembled WGS sequence"/>
</dbReference>
<feature type="signal peptide" evidence="9">
    <location>
        <begin position="1"/>
        <end position="21"/>
    </location>
</feature>
<dbReference type="GO" id="GO:0005507">
    <property type="term" value="F:copper ion binding"/>
    <property type="evidence" value="ECO:0007669"/>
    <property type="project" value="UniProtKB-UniRule"/>
</dbReference>